<dbReference type="Gene3D" id="2.30.42.10">
    <property type="match status" value="1"/>
</dbReference>
<dbReference type="InterPro" id="IPR024961">
    <property type="entry name" value="T2SS_GspC_N"/>
</dbReference>
<evidence type="ECO:0000313" key="14">
    <source>
        <dbReference type="Proteomes" id="UP000287022"/>
    </source>
</evidence>
<evidence type="ECO:0000313" key="13">
    <source>
        <dbReference type="EMBL" id="RUO74582.1"/>
    </source>
</evidence>
<keyword evidence="5" id="KW-0997">Cell inner membrane</keyword>
<comment type="similarity">
    <text evidence="2">Belongs to the GSP C family.</text>
</comment>
<evidence type="ECO:0000256" key="6">
    <source>
        <dbReference type="ARBA" id="ARBA00022692"/>
    </source>
</evidence>
<evidence type="ECO:0000256" key="10">
    <source>
        <dbReference type="SAM" id="MobiDB-lite"/>
    </source>
</evidence>
<dbReference type="GO" id="GO:0015627">
    <property type="term" value="C:type II protein secretion system complex"/>
    <property type="evidence" value="ECO:0007669"/>
    <property type="project" value="InterPro"/>
</dbReference>
<evidence type="ECO:0000256" key="9">
    <source>
        <dbReference type="ARBA" id="ARBA00023136"/>
    </source>
</evidence>
<protein>
    <submittedName>
        <fullName evidence="13">Type II secretion system protein GspC</fullName>
    </submittedName>
</protein>
<keyword evidence="8 11" id="KW-1133">Transmembrane helix</keyword>
<reference evidence="14" key="1">
    <citation type="journal article" date="2018" name="Front. Microbiol.">
        <title>Genome-Based Analysis Reveals the Taxonomy and Diversity of the Family Idiomarinaceae.</title>
        <authorList>
            <person name="Liu Y."/>
            <person name="Lai Q."/>
            <person name="Shao Z."/>
        </authorList>
    </citation>
    <scope>NUCLEOTIDE SEQUENCE [LARGE SCALE GENOMIC DNA]</scope>
    <source>
        <strain evidence="14">c121</strain>
    </source>
</reference>
<feature type="domain" description="Type II secretion system protein GspC N-terminal" evidence="12">
    <location>
        <begin position="31"/>
        <end position="164"/>
    </location>
</feature>
<organism evidence="13 14">
    <name type="scientific">Pseudidiomarina sediminum</name>
    <dbReference type="NCBI Taxonomy" id="431675"/>
    <lineage>
        <taxon>Bacteria</taxon>
        <taxon>Pseudomonadati</taxon>
        <taxon>Pseudomonadota</taxon>
        <taxon>Gammaproteobacteria</taxon>
        <taxon>Alteromonadales</taxon>
        <taxon>Idiomarinaceae</taxon>
        <taxon>Pseudidiomarina</taxon>
    </lineage>
</organism>
<dbReference type="SUPFAM" id="SSF50156">
    <property type="entry name" value="PDZ domain-like"/>
    <property type="match status" value="1"/>
</dbReference>
<dbReference type="AlphaFoldDB" id="A0A432ZB29"/>
<keyword evidence="6 11" id="KW-0812">Transmembrane</keyword>
<evidence type="ECO:0000256" key="8">
    <source>
        <dbReference type="ARBA" id="ARBA00022989"/>
    </source>
</evidence>
<feature type="transmembrane region" description="Helical" evidence="11">
    <location>
        <begin position="20"/>
        <end position="41"/>
    </location>
</feature>
<evidence type="ECO:0000256" key="2">
    <source>
        <dbReference type="ARBA" id="ARBA00007986"/>
    </source>
</evidence>
<dbReference type="Proteomes" id="UP000287022">
    <property type="component" value="Unassembled WGS sequence"/>
</dbReference>
<evidence type="ECO:0000256" key="5">
    <source>
        <dbReference type="ARBA" id="ARBA00022519"/>
    </source>
</evidence>
<dbReference type="Pfam" id="PF11356">
    <property type="entry name" value="T2SSC"/>
    <property type="match status" value="1"/>
</dbReference>
<keyword evidence="14" id="KW-1185">Reference proteome</keyword>
<gene>
    <name evidence="13" type="primary">gspC</name>
    <name evidence="13" type="ORF">CWI80_04370</name>
</gene>
<evidence type="ECO:0000256" key="1">
    <source>
        <dbReference type="ARBA" id="ARBA00004533"/>
    </source>
</evidence>
<evidence type="ECO:0000259" key="12">
    <source>
        <dbReference type="Pfam" id="PF11356"/>
    </source>
</evidence>
<evidence type="ECO:0000256" key="3">
    <source>
        <dbReference type="ARBA" id="ARBA00022448"/>
    </source>
</evidence>
<evidence type="ECO:0000256" key="4">
    <source>
        <dbReference type="ARBA" id="ARBA00022475"/>
    </source>
</evidence>
<comment type="subcellular location">
    <subcellularLocation>
        <location evidence="1">Cell inner membrane</location>
    </subcellularLocation>
</comment>
<keyword evidence="3" id="KW-0813">Transport</keyword>
<dbReference type="GO" id="GO:0005886">
    <property type="term" value="C:plasma membrane"/>
    <property type="evidence" value="ECO:0007669"/>
    <property type="project" value="UniProtKB-SubCell"/>
</dbReference>
<name>A0A432ZB29_9GAMM</name>
<dbReference type="NCBIfam" id="TIGR01713">
    <property type="entry name" value="typeII_sec_gspC"/>
    <property type="match status" value="1"/>
</dbReference>
<keyword evidence="9 11" id="KW-0472">Membrane</keyword>
<dbReference type="RefSeq" id="WP_051207058.1">
    <property type="nucleotide sequence ID" value="NZ_PIQE01000001.1"/>
</dbReference>
<feature type="region of interest" description="Disordered" evidence="10">
    <location>
        <begin position="182"/>
        <end position="208"/>
    </location>
</feature>
<dbReference type="EMBL" id="PIQE01000001">
    <property type="protein sequence ID" value="RUO74582.1"/>
    <property type="molecule type" value="Genomic_DNA"/>
</dbReference>
<dbReference type="InterPro" id="IPR001639">
    <property type="entry name" value="T2SS_protein-GspC"/>
</dbReference>
<dbReference type="STRING" id="1122124.GCA_000423165_00523"/>
<dbReference type="PROSITE" id="PS01141">
    <property type="entry name" value="T2SP_C"/>
    <property type="match status" value="1"/>
</dbReference>
<accession>A0A432ZB29</accession>
<comment type="caution">
    <text evidence="13">The sequence shown here is derived from an EMBL/GenBank/DDBJ whole genome shotgun (WGS) entry which is preliminary data.</text>
</comment>
<dbReference type="GO" id="GO:0015628">
    <property type="term" value="P:protein secretion by the type II secretion system"/>
    <property type="evidence" value="ECO:0007669"/>
    <property type="project" value="InterPro"/>
</dbReference>
<dbReference type="Gene3D" id="2.30.30.830">
    <property type="match status" value="1"/>
</dbReference>
<sequence>MQIQNPQLKRVVTFASEPRIVRAALWLLTALLLIAAVWLFAKLTWQVMAPKVQPERGPLAVSVSSSSSGAVSTMKRLAQFDLFGAAVTPEQGAQNAPKTRLNVRLLGVSASNIQERSAAIIEKDRRQEVYVIGDSITGSRVTIEEIYADRVILNNNGVLETLELEGIGELSDGLSLTLENQQRAAQSQPVRARQNDDDDDDDRGARRERAREAFQQARANGADGLMNYVRISPSMADGGLQGYRLSPGKFPEVFADAGFKSGDIAVALNGQDLTDVASAQVAIEELKTAQRIIITVLRDENYIDLELAVPSN</sequence>
<evidence type="ECO:0000256" key="7">
    <source>
        <dbReference type="ARBA" id="ARBA00022927"/>
    </source>
</evidence>
<keyword evidence="4" id="KW-1003">Cell membrane</keyword>
<proteinExistence type="inferred from homology"/>
<dbReference type="InterPro" id="IPR036034">
    <property type="entry name" value="PDZ_sf"/>
</dbReference>
<keyword evidence="7" id="KW-0653">Protein transport</keyword>
<evidence type="ECO:0000256" key="11">
    <source>
        <dbReference type="SAM" id="Phobius"/>
    </source>
</evidence>